<dbReference type="AlphaFoldDB" id="A0A9J6BZK8"/>
<dbReference type="InterPro" id="IPR010541">
    <property type="entry name" value="Prp3_C"/>
</dbReference>
<dbReference type="CDD" id="cd23829">
    <property type="entry name" value="RWD_RWDD2"/>
    <property type="match status" value="1"/>
</dbReference>
<evidence type="ECO:0000259" key="1">
    <source>
        <dbReference type="PROSITE" id="PS50908"/>
    </source>
</evidence>
<dbReference type="InterPro" id="IPR006575">
    <property type="entry name" value="RWD_dom"/>
</dbReference>
<sequence>MQLVMTRDCLRKQLEEYELLQSMYSNPGEFKVDNPFIISDIQDYLTGKRGRVHEKLDYRIKLQLTEKIKMELSVLLSQSYSRSHEQPMLIIRTDSLSKQQEKAVKIAIENFIETEVDKTEPYMFQIISFLQNNIEELVKTPIKNEKKEEEEKNESEEFKRVWLWSHHIYSKIKRQDIMKLSKDYDLNGFMWPGKPGVICFEGTQANVDEVVKIVKGWQWQKLKIVKIETSLNSHEFFNFDKFNEILTAEVDGENSCPMNSTEFFKYLESHNAAHMKKELFGFE</sequence>
<gene>
    <name evidence="2" type="ORF">PVAND_004600</name>
</gene>
<dbReference type="Proteomes" id="UP001107558">
    <property type="component" value="Chromosome 2"/>
</dbReference>
<dbReference type="OrthoDB" id="432412at2759"/>
<feature type="domain" description="RWD" evidence="1">
    <location>
        <begin position="15"/>
        <end position="137"/>
    </location>
</feature>
<comment type="caution">
    <text evidence="2">The sequence shown here is derived from an EMBL/GenBank/DDBJ whole genome shotgun (WGS) entry which is preliminary data.</text>
</comment>
<evidence type="ECO:0000313" key="2">
    <source>
        <dbReference type="EMBL" id="KAG5674646.1"/>
    </source>
</evidence>
<dbReference type="PIRSF" id="PIRSF038021">
    <property type="entry name" value="UCP038021_RWDD2"/>
    <property type="match status" value="1"/>
</dbReference>
<keyword evidence="3" id="KW-1185">Reference proteome</keyword>
<dbReference type="InterPro" id="IPR017359">
    <property type="entry name" value="Phi-like"/>
</dbReference>
<dbReference type="CDD" id="cd24163">
    <property type="entry name" value="RWDD2_C"/>
    <property type="match status" value="1"/>
</dbReference>
<dbReference type="Pfam" id="PF05773">
    <property type="entry name" value="RWD"/>
    <property type="match status" value="1"/>
</dbReference>
<protein>
    <recommendedName>
        <fullName evidence="1">RWD domain-containing protein</fullName>
    </recommendedName>
</protein>
<reference evidence="2" key="1">
    <citation type="submission" date="2021-03" db="EMBL/GenBank/DDBJ databases">
        <title>Chromosome level genome of the anhydrobiotic midge Polypedilum vanderplanki.</title>
        <authorList>
            <person name="Yoshida Y."/>
            <person name="Kikawada T."/>
            <person name="Gusev O."/>
        </authorList>
    </citation>
    <scope>NUCLEOTIDE SEQUENCE</scope>
    <source>
        <strain evidence="2">NIAS01</strain>
        <tissue evidence="2">Whole body or cell culture</tissue>
    </source>
</reference>
<dbReference type="InterPro" id="IPR059181">
    <property type="entry name" value="RWDD2A-B_C"/>
</dbReference>
<organism evidence="2 3">
    <name type="scientific">Polypedilum vanderplanki</name>
    <name type="common">Sleeping chironomid midge</name>
    <dbReference type="NCBI Taxonomy" id="319348"/>
    <lineage>
        <taxon>Eukaryota</taxon>
        <taxon>Metazoa</taxon>
        <taxon>Ecdysozoa</taxon>
        <taxon>Arthropoda</taxon>
        <taxon>Hexapoda</taxon>
        <taxon>Insecta</taxon>
        <taxon>Pterygota</taxon>
        <taxon>Neoptera</taxon>
        <taxon>Endopterygota</taxon>
        <taxon>Diptera</taxon>
        <taxon>Nematocera</taxon>
        <taxon>Chironomoidea</taxon>
        <taxon>Chironomidae</taxon>
        <taxon>Chironominae</taxon>
        <taxon>Polypedilum</taxon>
        <taxon>Polypedilum</taxon>
    </lineage>
</organism>
<dbReference type="Pfam" id="PF06544">
    <property type="entry name" value="Prp3_C"/>
    <property type="match status" value="1"/>
</dbReference>
<dbReference type="PROSITE" id="PS50908">
    <property type="entry name" value="RWD"/>
    <property type="match status" value="1"/>
</dbReference>
<accession>A0A9J6BZK8</accession>
<name>A0A9J6BZK8_POLVA</name>
<dbReference type="PANTHER" id="PTHR15955:SF8">
    <property type="entry name" value="RWD DOMAIN-CONTAINING PROTEIN 2B-RELATED"/>
    <property type="match status" value="1"/>
</dbReference>
<proteinExistence type="predicted"/>
<dbReference type="PANTHER" id="PTHR15955">
    <property type="entry name" value="RWD DOMAIN CONTAINING PROTEIN 2"/>
    <property type="match status" value="1"/>
</dbReference>
<evidence type="ECO:0000313" key="3">
    <source>
        <dbReference type="Proteomes" id="UP001107558"/>
    </source>
</evidence>
<dbReference type="EMBL" id="JADBJN010000002">
    <property type="protein sequence ID" value="KAG5674646.1"/>
    <property type="molecule type" value="Genomic_DNA"/>
</dbReference>
<dbReference type="SUPFAM" id="SSF54495">
    <property type="entry name" value="UBC-like"/>
    <property type="match status" value="1"/>
</dbReference>
<dbReference type="Gene3D" id="3.10.110.10">
    <property type="entry name" value="Ubiquitin Conjugating Enzyme"/>
    <property type="match status" value="1"/>
</dbReference>
<dbReference type="InterPro" id="IPR016135">
    <property type="entry name" value="UBQ-conjugating_enzyme/RWD"/>
</dbReference>